<dbReference type="Proteomes" id="UP000198953">
    <property type="component" value="Unassembled WGS sequence"/>
</dbReference>
<gene>
    <name evidence="2" type="ORF">SAMN05660976_02621</name>
</gene>
<dbReference type="STRING" id="46177.SAMN05660976_02621"/>
<dbReference type="AlphaFoldDB" id="A0A1H7QNF6"/>
<evidence type="ECO:0000256" key="1">
    <source>
        <dbReference type="SAM" id="Phobius"/>
    </source>
</evidence>
<accession>A0A1H7QNF6</accession>
<organism evidence="2 3">
    <name type="scientific">Nonomuraea pusilla</name>
    <dbReference type="NCBI Taxonomy" id="46177"/>
    <lineage>
        <taxon>Bacteria</taxon>
        <taxon>Bacillati</taxon>
        <taxon>Actinomycetota</taxon>
        <taxon>Actinomycetes</taxon>
        <taxon>Streptosporangiales</taxon>
        <taxon>Streptosporangiaceae</taxon>
        <taxon>Nonomuraea</taxon>
    </lineage>
</organism>
<feature type="transmembrane region" description="Helical" evidence="1">
    <location>
        <begin position="76"/>
        <end position="96"/>
    </location>
</feature>
<dbReference type="EMBL" id="FOBF01000005">
    <property type="protein sequence ID" value="SEL49462.1"/>
    <property type="molecule type" value="Genomic_DNA"/>
</dbReference>
<dbReference type="PROSITE" id="PS51257">
    <property type="entry name" value="PROKAR_LIPOPROTEIN"/>
    <property type="match status" value="1"/>
</dbReference>
<keyword evidence="1" id="KW-1133">Transmembrane helix</keyword>
<evidence type="ECO:0000313" key="2">
    <source>
        <dbReference type="EMBL" id="SEL49462.1"/>
    </source>
</evidence>
<reference evidence="2 3" key="1">
    <citation type="submission" date="2016-10" db="EMBL/GenBank/DDBJ databases">
        <authorList>
            <person name="de Groot N.N."/>
        </authorList>
    </citation>
    <scope>NUCLEOTIDE SEQUENCE [LARGE SCALE GENOMIC DNA]</scope>
    <source>
        <strain evidence="2 3">DSM 43357</strain>
    </source>
</reference>
<keyword evidence="1" id="KW-0472">Membrane</keyword>
<feature type="transmembrane region" description="Helical" evidence="1">
    <location>
        <begin position="40"/>
        <end position="69"/>
    </location>
</feature>
<keyword evidence="1" id="KW-0812">Transmembrane</keyword>
<keyword evidence="3" id="KW-1185">Reference proteome</keyword>
<proteinExistence type="predicted"/>
<protein>
    <submittedName>
        <fullName evidence="2">Uncharacterized protein</fullName>
    </submittedName>
</protein>
<sequence length="100" mass="9998">MTRAQRFGAGLVLAALGCGVSSLLATTAEARVTVVALVILAYGACVMDVAAAVCAGVTAWALAVAFLLGVERVTDAPAALAMLVAAAVAGTFYGRWRAGR</sequence>
<dbReference type="RefSeq" id="WP_055504534.1">
    <property type="nucleotide sequence ID" value="NZ_BBZG01000002.1"/>
</dbReference>
<evidence type="ECO:0000313" key="3">
    <source>
        <dbReference type="Proteomes" id="UP000198953"/>
    </source>
</evidence>
<name>A0A1H7QNF6_9ACTN</name>